<evidence type="ECO:0000256" key="1">
    <source>
        <dbReference type="ARBA" id="ARBA00022691"/>
    </source>
</evidence>
<dbReference type="InterPro" id="IPR023370">
    <property type="entry name" value="TrmO-like_N"/>
</dbReference>
<keyword evidence="1" id="KW-0949">S-adenosyl-L-methionine</keyword>
<evidence type="ECO:0000256" key="2">
    <source>
        <dbReference type="ARBA" id="ARBA00033753"/>
    </source>
</evidence>
<feature type="domain" description="TsaA-like" evidence="3">
    <location>
        <begin position="7"/>
        <end position="138"/>
    </location>
</feature>
<dbReference type="InterPro" id="IPR036413">
    <property type="entry name" value="YaeB-like_sf"/>
</dbReference>
<reference evidence="4 5" key="1">
    <citation type="submission" date="2015-10" db="EMBL/GenBank/DDBJ databases">
        <title>Candidatus Desulfofervidus auxilii, a hydrogenotrophic sulfate-reducing bacterium involved in the thermophilic anaerobic oxidation of methane.</title>
        <authorList>
            <person name="Krukenberg V."/>
            <person name="Richter M."/>
            <person name="Wegener G."/>
        </authorList>
    </citation>
    <scope>NUCLEOTIDE SEQUENCE [LARGE SCALE GENOMIC DNA]</scope>
    <source>
        <strain evidence="4 5">HS1</strain>
    </source>
</reference>
<dbReference type="Gene3D" id="2.40.30.70">
    <property type="entry name" value="YaeB-like"/>
    <property type="match status" value="1"/>
</dbReference>
<dbReference type="EMBL" id="CP013015">
    <property type="protein sequence ID" value="AMM40114.1"/>
    <property type="molecule type" value="Genomic_DNA"/>
</dbReference>
<dbReference type="InterPro" id="IPR040372">
    <property type="entry name" value="YaeB-like"/>
</dbReference>
<evidence type="ECO:0000313" key="4">
    <source>
        <dbReference type="EMBL" id="AMM40114.1"/>
    </source>
</evidence>
<dbReference type="Pfam" id="PF01980">
    <property type="entry name" value="TrmO_N"/>
    <property type="match status" value="1"/>
</dbReference>
<dbReference type="InterPro" id="IPR036414">
    <property type="entry name" value="YaeB_N_sf"/>
</dbReference>
<dbReference type="Proteomes" id="UP000070560">
    <property type="component" value="Chromosome"/>
</dbReference>
<dbReference type="SUPFAM" id="SSF118196">
    <property type="entry name" value="YaeB-like"/>
    <property type="match status" value="1"/>
</dbReference>
<dbReference type="KEGG" id="daw:HS1_000308"/>
<keyword evidence="5" id="KW-1185">Reference proteome</keyword>
<dbReference type="PANTHER" id="PTHR12818:SF0">
    <property type="entry name" value="TRNA (ADENINE(37)-N6)-METHYLTRANSFERASE"/>
    <property type="match status" value="1"/>
</dbReference>
<gene>
    <name evidence="4" type="ORF">HS1_000308</name>
</gene>
<dbReference type="RefSeq" id="WP_066060415.1">
    <property type="nucleotide sequence ID" value="NZ_CP013015.1"/>
</dbReference>
<dbReference type="NCBIfam" id="TIGR00104">
    <property type="entry name" value="tRNA_TsaA"/>
    <property type="match status" value="1"/>
</dbReference>
<name>A0A7U4QIS4_DESA2</name>
<evidence type="ECO:0000259" key="3">
    <source>
        <dbReference type="PROSITE" id="PS51668"/>
    </source>
</evidence>
<dbReference type="CDD" id="cd09281">
    <property type="entry name" value="UPF0066"/>
    <property type="match status" value="1"/>
</dbReference>
<dbReference type="AlphaFoldDB" id="A0A7U4QIS4"/>
<sequence length="157" mass="18108">MKKRFEIEQIGIIHSPYKTKEECPIQGSLKPEVTGKIEIYPEYEEGLETIETFSHIMLFYIFDRAGEIKLSRSTFLDDAPHGVFASRHPCRPNFIGISIVKLEKRNGNTLEVSGIDILDNTPLIDIKPYIPRFDYVKNANNGWTEDKKIRQKPPGRE</sequence>
<dbReference type="PANTHER" id="PTHR12818">
    <property type="entry name" value="TRNA (ADENINE(37)-N6)-METHYLTRANSFERASE"/>
    <property type="match status" value="1"/>
</dbReference>
<dbReference type="OrthoDB" id="9804309at2"/>
<organism evidence="4 5">
    <name type="scientific">Desulfofervidus auxilii</name>
    <dbReference type="NCBI Taxonomy" id="1621989"/>
    <lineage>
        <taxon>Bacteria</taxon>
        <taxon>Pseudomonadati</taxon>
        <taxon>Thermodesulfobacteriota</taxon>
        <taxon>Candidatus Desulfofervidia</taxon>
        <taxon>Candidatus Desulfofervidales</taxon>
        <taxon>Candidatus Desulfofervidaceae</taxon>
        <taxon>Candidatus Desulfofervidus</taxon>
    </lineage>
</organism>
<proteinExistence type="inferred from homology"/>
<evidence type="ECO:0000313" key="5">
    <source>
        <dbReference type="Proteomes" id="UP000070560"/>
    </source>
</evidence>
<accession>A0A7U4QIS4</accession>
<comment type="similarity">
    <text evidence="2">Belongs to the tRNA methyltransferase O family.</text>
</comment>
<protein>
    <submittedName>
        <fullName evidence="4">Uncharacterized protein family UPF0066 domain protein</fullName>
    </submittedName>
</protein>
<dbReference type="PROSITE" id="PS51668">
    <property type="entry name" value="TSAA_2"/>
    <property type="match status" value="1"/>
</dbReference>